<dbReference type="Proteomes" id="UP001197093">
    <property type="component" value="Unassembled WGS sequence"/>
</dbReference>
<evidence type="ECO:0000259" key="2">
    <source>
        <dbReference type="Pfam" id="PF06985"/>
    </source>
</evidence>
<proteinExistence type="predicted"/>
<feature type="domain" description="Heterokaryon incompatibility" evidence="2">
    <location>
        <begin position="518"/>
        <end position="696"/>
    </location>
</feature>
<name>A0AAD4I0T3_9PEZI</name>
<sequence length="1085" mass="122021">MRLINTNTLELREFFGTPPPYAILSHTWEDEEVSLHEMTDRAPSLATKKGYRKIVDYCHLAARQGYAWVWVDTCCINKTSDAELSESINSMFRWYENAARVEFYDQGWVVRGTKDDLVGELSAITKIDPSALRGEYRRFRIGVRISWAANRETTRPEDIAYCLLGLLDINMPMLYGEGQRAFRRLQEEIIRKSNDLSIFAWDEDAAEDTGFTALLAPSPRQFAIHQELRELLPTGLPPRNWQPEYAITNNGLRIRTRLQLLLHVPEPGTNKDPSTDDGEKGGSNGRPQYFLPLAEAFSTDGEIVDAACVNTAADRQLTPTTINGTPALLVQRSFSSGFRPDLVAPVMACVGFNGTHFRAEDCGARGIQLVAFTGGQLKAAGAGGACASGHDERAQMTVDVSGRTCARLNWNPLMFGSSNFQLWRTVNCDAVFHRTFLCLLSDSVALMAQPDGTTEPKPVFDNFYSPRNEDFYRRSPYKALAKTSRELRLICLSPGEQDDPIVCELVDNVSLESARSEYLAISYYAGDPADTVPITVNGMKFNAFATLGNAIRHVRLSAEALARLVDGGRKQLLWVDQICIDQSNVSERAHQVGLMKDIYEGAGHVMVWLGGESGDGRALRFLNRQYHLLTELVEAIQAAQDADSPSDPKVVWAYSCERLALRFAGDTRNEAFVEHWRSVRQLILSPWWSRCWVAQELIVSRAASLVFGPAVMSWDKFRDVFELVDKIVTAIFLRMTSSAVHPEGDDELQRLGGLIQDMTMDHVKFMIQKQREWEKAAAMKLLPLLRHGRSCKSSDPRDRVYAFLGLADPRYNIVPIYDPTINTIEDTLCYTAKRIISHDRRLHILSLSQERGCQKNSNLPSWVPDWRVPSGLPCLLDLRYRASGDYPAEVSFPLRSDGAEGQVLRTACLIIDQLAESPAALVTQHDDGTVSSTVWKWLPLTGVDLNVPTWEEQRYLYTGQARREALISVLHLGQDLDLQEGVEKQEVFKFEAQVMRESLELRQRRLHETVCSDTLVFFKSPKGFMGLADRRARHTDCIAVALGASVPYILRKEGGHYRLIGEAYVHGIMEGEAIQMMSRESSRLR</sequence>
<evidence type="ECO:0008006" key="6">
    <source>
        <dbReference type="Google" id="ProtNLM"/>
    </source>
</evidence>
<feature type="region of interest" description="Disordered" evidence="1">
    <location>
        <begin position="265"/>
        <end position="285"/>
    </location>
</feature>
<reference evidence="4" key="1">
    <citation type="submission" date="2023-02" db="EMBL/GenBank/DDBJ databases">
        <authorList>
            <person name="Palmer J.M."/>
        </authorList>
    </citation>
    <scope>NUCLEOTIDE SEQUENCE</scope>
    <source>
        <strain evidence="4">FW57</strain>
    </source>
</reference>
<comment type="caution">
    <text evidence="4">The sequence shown here is derived from an EMBL/GenBank/DDBJ whole genome shotgun (WGS) entry which is preliminary data.</text>
</comment>
<evidence type="ECO:0000313" key="5">
    <source>
        <dbReference type="Proteomes" id="UP001197093"/>
    </source>
</evidence>
<evidence type="ECO:0000313" key="4">
    <source>
        <dbReference type="EMBL" id="KAG7290311.1"/>
    </source>
</evidence>
<dbReference type="EMBL" id="JAHCVI010000001">
    <property type="protein sequence ID" value="KAG7290311.1"/>
    <property type="molecule type" value="Genomic_DNA"/>
</dbReference>
<accession>A0AAD4I0T3</accession>
<dbReference type="PANTHER" id="PTHR10622:SF12">
    <property type="entry name" value="HET DOMAIN-CONTAINING PROTEIN"/>
    <property type="match status" value="1"/>
</dbReference>
<evidence type="ECO:0000256" key="1">
    <source>
        <dbReference type="SAM" id="MobiDB-lite"/>
    </source>
</evidence>
<dbReference type="Pfam" id="PF26640">
    <property type="entry name" value="DUF8212"/>
    <property type="match status" value="1"/>
</dbReference>
<feature type="domain" description="Heterokaryon incompatibility" evidence="2">
    <location>
        <begin position="21"/>
        <end position="101"/>
    </location>
</feature>
<dbReference type="InterPro" id="IPR058525">
    <property type="entry name" value="DUF8212"/>
</dbReference>
<dbReference type="PANTHER" id="PTHR10622">
    <property type="entry name" value="HET DOMAIN-CONTAINING PROTEIN"/>
    <property type="match status" value="1"/>
</dbReference>
<organism evidence="4 5">
    <name type="scientific">Staphylotrichum longicolle</name>
    <dbReference type="NCBI Taxonomy" id="669026"/>
    <lineage>
        <taxon>Eukaryota</taxon>
        <taxon>Fungi</taxon>
        <taxon>Dikarya</taxon>
        <taxon>Ascomycota</taxon>
        <taxon>Pezizomycotina</taxon>
        <taxon>Sordariomycetes</taxon>
        <taxon>Sordariomycetidae</taxon>
        <taxon>Sordariales</taxon>
        <taxon>Chaetomiaceae</taxon>
        <taxon>Staphylotrichum</taxon>
    </lineage>
</organism>
<protein>
    <recommendedName>
        <fullName evidence="6">Heterokaryon incompatibility domain-containing protein</fullName>
    </recommendedName>
</protein>
<evidence type="ECO:0000259" key="3">
    <source>
        <dbReference type="Pfam" id="PF26640"/>
    </source>
</evidence>
<dbReference type="Pfam" id="PF06985">
    <property type="entry name" value="HET"/>
    <property type="match status" value="2"/>
</dbReference>
<dbReference type="AlphaFoldDB" id="A0AAD4I0T3"/>
<keyword evidence="5" id="KW-1185">Reference proteome</keyword>
<dbReference type="Pfam" id="PF26639">
    <property type="entry name" value="Het-6_barrel"/>
    <property type="match status" value="1"/>
</dbReference>
<dbReference type="InterPro" id="IPR010730">
    <property type="entry name" value="HET"/>
</dbReference>
<feature type="domain" description="DUF8212" evidence="3">
    <location>
        <begin position="180"/>
        <end position="203"/>
    </location>
</feature>
<gene>
    <name evidence="4" type="ORF">NEMBOFW57_000310</name>
</gene>